<reference evidence="1 2" key="1">
    <citation type="submission" date="2010-06" db="EMBL/GenBank/DDBJ databases">
        <title>Genetic diversity of the Phlebovirus genus.</title>
        <authorList>
            <person name="Palacios G."/>
            <person name="Savji N."/>
            <person name="Sze W."/>
            <person name="Hutchinson S."/>
            <person name="Tesh R."/>
            <person name="Travassos da Rosa A."/>
            <person name="Lipkin W."/>
        </authorList>
    </citation>
    <scope>NUCLEOTIDE SEQUENCE [LARGE SCALE GENOMIC DNA]</scope>
</reference>
<dbReference type="InterPro" id="IPR039434">
    <property type="entry name" value="NSs-like"/>
</dbReference>
<organism evidence="1 2">
    <name type="scientific">Odrenisrou virus</name>
    <dbReference type="NCBI Taxonomy" id="1048855"/>
    <lineage>
        <taxon>Viruses</taxon>
        <taxon>Riboviria</taxon>
        <taxon>Orthornavirae</taxon>
        <taxon>Negarnaviricota</taxon>
        <taxon>Polyploviricotina</taxon>
        <taxon>Bunyaviricetes</taxon>
        <taxon>Hareavirales</taxon>
        <taxon>Phenuiviridae</taxon>
        <taxon>Phlebovirus</taxon>
        <taxon>Phlebovirus odrenisrouense</taxon>
    </lineage>
</organism>
<protein>
    <submittedName>
        <fullName evidence="1">Nonstructural protein</fullName>
    </submittedName>
</protein>
<dbReference type="Proteomes" id="UP000160992">
    <property type="component" value="Genome"/>
</dbReference>
<keyword evidence="2" id="KW-1185">Reference proteome</keyword>
<sequence length="266" mass="30325">MNAYSYIHDLVVPYYNSPILRDVSVEFRAVNDYLDSPVCVYNSLEFPLHNLSLCTMESENLYDCLDSGLMPWRWGPEMFVSRIVTEETRLFDPFMKQFHLAPLTQILGRGRSGLRSALAWPTGNCSLRFFRQQWGSESMSFNSSRRLQAQLLFQSTQADNLEIAISALAKDVRGMALSMSFPLNLVPCLDICKSVSILQFMRVLRSVPEMEMEREELGLRDDLDIFLGSVRDTLISDFPGLIEVLTPQDYDSGWDSLSSGEDEVEV</sequence>
<proteinExistence type="predicted"/>
<name>I1T355_9VIRU</name>
<dbReference type="RefSeq" id="YP_010086142.1">
    <property type="nucleotide sequence ID" value="NC_055358.1"/>
</dbReference>
<evidence type="ECO:0000313" key="1">
    <source>
        <dbReference type="EMBL" id="AEL29672.1"/>
    </source>
</evidence>
<dbReference type="KEGG" id="vg:65101292"/>
<accession>I1T355</accession>
<evidence type="ECO:0000313" key="2">
    <source>
        <dbReference type="Proteomes" id="UP000160992"/>
    </source>
</evidence>
<dbReference type="EMBL" id="HM566175">
    <property type="protein sequence ID" value="AEL29672.1"/>
    <property type="molecule type" value="Genomic_RNA"/>
</dbReference>
<dbReference type="GeneID" id="65101292"/>
<dbReference type="Pfam" id="PF11073">
    <property type="entry name" value="NSs"/>
    <property type="match status" value="1"/>
</dbReference>